<name>A0A372GE80_9ACTN</name>
<organism evidence="1 2">
    <name type="scientific">Actinomadura spongiicola</name>
    <dbReference type="NCBI Taxonomy" id="2303421"/>
    <lineage>
        <taxon>Bacteria</taxon>
        <taxon>Bacillati</taxon>
        <taxon>Actinomycetota</taxon>
        <taxon>Actinomycetes</taxon>
        <taxon>Streptosporangiales</taxon>
        <taxon>Thermomonosporaceae</taxon>
        <taxon>Actinomadura</taxon>
    </lineage>
</organism>
<dbReference type="Proteomes" id="UP000262882">
    <property type="component" value="Unassembled WGS sequence"/>
</dbReference>
<accession>A0A372GE80</accession>
<keyword evidence="2" id="KW-1185">Reference proteome</keyword>
<dbReference type="RefSeq" id="WP_117401507.1">
    <property type="nucleotide sequence ID" value="NZ_QVNQ01000006.1"/>
</dbReference>
<sequence length="71" mass="6730">MGGVFGIAVVSGVFAEQAGVGGGGDAFVAGSRPVLWAATAILALAVVAATLTPSSSLHRPAEPLPGSAQAA</sequence>
<gene>
    <name evidence="1" type="ORF">D0T12_21930</name>
</gene>
<evidence type="ECO:0000313" key="1">
    <source>
        <dbReference type="EMBL" id="RFS83676.1"/>
    </source>
</evidence>
<proteinExistence type="predicted"/>
<dbReference type="EMBL" id="QVNQ01000006">
    <property type="protein sequence ID" value="RFS83676.1"/>
    <property type="molecule type" value="Genomic_DNA"/>
</dbReference>
<evidence type="ECO:0000313" key="2">
    <source>
        <dbReference type="Proteomes" id="UP000262882"/>
    </source>
</evidence>
<dbReference type="AlphaFoldDB" id="A0A372GE80"/>
<reference evidence="1 2" key="1">
    <citation type="submission" date="2018-08" db="EMBL/GenBank/DDBJ databases">
        <title>Actinomadura spongicola sp. nov., isolated from marine sponge Leucetta chagosensis.</title>
        <authorList>
            <person name="Li L."/>
            <person name="Lin H.W."/>
        </authorList>
    </citation>
    <scope>NUCLEOTIDE SEQUENCE [LARGE SCALE GENOMIC DNA]</scope>
    <source>
        <strain evidence="1 2">LHW52907</strain>
    </source>
</reference>
<protein>
    <recommendedName>
        <fullName evidence="3">MFS transporter</fullName>
    </recommendedName>
</protein>
<comment type="caution">
    <text evidence="1">The sequence shown here is derived from an EMBL/GenBank/DDBJ whole genome shotgun (WGS) entry which is preliminary data.</text>
</comment>
<evidence type="ECO:0008006" key="3">
    <source>
        <dbReference type="Google" id="ProtNLM"/>
    </source>
</evidence>